<feature type="domain" description="Bro-N" evidence="1">
    <location>
        <begin position="16"/>
        <end position="114"/>
    </location>
</feature>
<evidence type="ECO:0000313" key="2">
    <source>
        <dbReference type="EMBL" id="MCU6707055.1"/>
    </source>
</evidence>
<proteinExistence type="predicted"/>
<evidence type="ECO:0000259" key="1">
    <source>
        <dbReference type="PROSITE" id="PS51750"/>
    </source>
</evidence>
<name>A0AAE3LIZ2_9FIRM</name>
<dbReference type="RefSeq" id="WP_051706933.1">
    <property type="nucleotide sequence ID" value="NZ_JAOQJZ010000029.1"/>
</dbReference>
<dbReference type="PANTHER" id="PTHR36180">
    <property type="entry name" value="DNA-BINDING PROTEIN-RELATED-RELATED"/>
    <property type="match status" value="1"/>
</dbReference>
<protein>
    <submittedName>
        <fullName evidence="2">Bro-N domain-containing protein</fullName>
    </submittedName>
</protein>
<dbReference type="AlphaFoldDB" id="A0AAE3LIZ2"/>
<evidence type="ECO:0000313" key="3">
    <source>
        <dbReference type="Proteomes" id="UP001208131"/>
    </source>
</evidence>
<accession>A0AAE3LIZ2</accession>
<sequence length="209" mass="23975">MKLKKLMIIDGNPFADTEFGQLECVEVNGKLYFPASECAKVLGYHNPRKAIIDHCDEPIKLTVPHPQSPLKTIVKNYISEGDLYSLIFNSRLPIGRQFRAWICDEVLPTIRKYGFYVTPKVLAECDGNPEKLKRKLMEIQCYQFWNYCLDHPDKAADLISKFYEKAMKEDDIIDAEFCDEVSNETSRLIECSAVSNELRTARNAEISPV</sequence>
<dbReference type="Pfam" id="PF02498">
    <property type="entry name" value="Bro-N"/>
    <property type="match status" value="1"/>
</dbReference>
<gene>
    <name evidence="2" type="ORF">OCV57_14170</name>
</gene>
<reference evidence="2 3" key="1">
    <citation type="journal article" date="2021" name="ISME Commun">
        <title>Automated analysis of genomic sequences facilitates high-throughput and comprehensive description of bacteria.</title>
        <authorList>
            <person name="Hitch T.C.A."/>
        </authorList>
    </citation>
    <scope>NUCLEOTIDE SEQUENCE [LARGE SCALE GENOMIC DNA]</scope>
    <source>
        <strain evidence="2 3">Sanger_31</strain>
    </source>
</reference>
<dbReference type="PANTHER" id="PTHR36180:SF2">
    <property type="entry name" value="BRO FAMILY PROTEIN"/>
    <property type="match status" value="1"/>
</dbReference>
<organism evidence="2 3">
    <name type="scientific">Hominimerdicola aceti</name>
    <dbReference type="NCBI Taxonomy" id="2981726"/>
    <lineage>
        <taxon>Bacteria</taxon>
        <taxon>Bacillati</taxon>
        <taxon>Bacillota</taxon>
        <taxon>Clostridia</taxon>
        <taxon>Eubacteriales</taxon>
        <taxon>Oscillospiraceae</taxon>
        <taxon>Hominimerdicola</taxon>
    </lineage>
</organism>
<comment type="caution">
    <text evidence="2">The sequence shown here is derived from an EMBL/GenBank/DDBJ whole genome shotgun (WGS) entry which is preliminary data.</text>
</comment>
<dbReference type="InterPro" id="IPR003497">
    <property type="entry name" value="BRO_N_domain"/>
</dbReference>
<dbReference type="SMART" id="SM01040">
    <property type="entry name" value="Bro-N"/>
    <property type="match status" value="1"/>
</dbReference>
<dbReference type="PROSITE" id="PS51750">
    <property type="entry name" value="BRO_N"/>
    <property type="match status" value="1"/>
</dbReference>
<keyword evidence="3" id="KW-1185">Reference proteome</keyword>
<dbReference type="EMBL" id="JAOQJZ010000029">
    <property type="protein sequence ID" value="MCU6707055.1"/>
    <property type="molecule type" value="Genomic_DNA"/>
</dbReference>
<dbReference type="Proteomes" id="UP001208131">
    <property type="component" value="Unassembled WGS sequence"/>
</dbReference>